<feature type="compositionally biased region" description="Low complexity" evidence="1">
    <location>
        <begin position="71"/>
        <end position="128"/>
    </location>
</feature>
<organism evidence="3 4">
    <name type="scientific">Novosphingobium taihuense</name>
    <dbReference type="NCBI Taxonomy" id="260085"/>
    <lineage>
        <taxon>Bacteria</taxon>
        <taxon>Pseudomonadati</taxon>
        <taxon>Pseudomonadota</taxon>
        <taxon>Alphaproteobacteria</taxon>
        <taxon>Sphingomonadales</taxon>
        <taxon>Sphingomonadaceae</taxon>
        <taxon>Novosphingobium</taxon>
    </lineage>
</organism>
<keyword evidence="2" id="KW-0732">Signal</keyword>
<accession>A0A7W7ADY8</accession>
<gene>
    <name evidence="3" type="ORF">GGR37_002792</name>
</gene>
<protein>
    <submittedName>
        <fullName evidence="3">Uncharacterized protein</fullName>
    </submittedName>
</protein>
<feature type="chain" id="PRO_5031356697" evidence="2">
    <location>
        <begin position="29"/>
        <end position="289"/>
    </location>
</feature>
<evidence type="ECO:0000256" key="2">
    <source>
        <dbReference type="SAM" id="SignalP"/>
    </source>
</evidence>
<evidence type="ECO:0000313" key="3">
    <source>
        <dbReference type="EMBL" id="MBB4614505.1"/>
    </source>
</evidence>
<name>A0A7W7ADY8_9SPHN</name>
<evidence type="ECO:0000256" key="1">
    <source>
        <dbReference type="SAM" id="MobiDB-lite"/>
    </source>
</evidence>
<comment type="caution">
    <text evidence="3">The sequence shown here is derived from an EMBL/GenBank/DDBJ whole genome shotgun (WGS) entry which is preliminary data.</text>
</comment>
<feature type="signal peptide" evidence="2">
    <location>
        <begin position="1"/>
        <end position="28"/>
    </location>
</feature>
<feature type="region of interest" description="Disordered" evidence="1">
    <location>
        <begin position="71"/>
        <end position="142"/>
    </location>
</feature>
<dbReference type="AlphaFoldDB" id="A0A7W7ADY8"/>
<sequence>MTKFHTISPRNTMAISAMLMLSAGMAHAQDVTVPVTDAPAVSTPAPTTPTPSAVTPTIVIPTVAPAPVEAPTTAVPAPAAPVRSESAPPRRAATRAETPPAAPSNEARAPAAPIAEPAAPAPVAEEAPAAPPPPLSPAVVQPESDNDWAVPVGAAATLLVVGGAALALRRRRRPYEEDVDFVPPVVTRPAGGPERRVSELLAPPRPAEPTYGVTPARVATQTEREALIERIVASPPDAANPFTSRKARRRRARIMVQSMAARSDVLAVANASTPAAQERADVRPDYAYV</sequence>
<reference evidence="3 4" key="1">
    <citation type="submission" date="2020-08" db="EMBL/GenBank/DDBJ databases">
        <title>Genomic Encyclopedia of Type Strains, Phase IV (KMG-IV): sequencing the most valuable type-strain genomes for metagenomic binning, comparative biology and taxonomic classification.</title>
        <authorList>
            <person name="Goeker M."/>
        </authorList>
    </citation>
    <scope>NUCLEOTIDE SEQUENCE [LARGE SCALE GENOMIC DNA]</scope>
    <source>
        <strain evidence="3 4">DSM 17507</strain>
    </source>
</reference>
<proteinExistence type="predicted"/>
<evidence type="ECO:0000313" key="4">
    <source>
        <dbReference type="Proteomes" id="UP000538566"/>
    </source>
</evidence>
<dbReference type="EMBL" id="JACHOA010000005">
    <property type="protein sequence ID" value="MBB4614505.1"/>
    <property type="molecule type" value="Genomic_DNA"/>
</dbReference>
<dbReference type="Proteomes" id="UP000538566">
    <property type="component" value="Unassembled WGS sequence"/>
</dbReference>
<keyword evidence="4" id="KW-1185">Reference proteome</keyword>